<dbReference type="AlphaFoldDB" id="A0A366EXH6"/>
<dbReference type="InterPro" id="IPR002129">
    <property type="entry name" value="PyrdxlP-dep_de-COase"/>
</dbReference>
<proteinExistence type="inferred from homology"/>
<dbReference type="GO" id="GO:0030170">
    <property type="term" value="F:pyridoxal phosphate binding"/>
    <property type="evidence" value="ECO:0007669"/>
    <property type="project" value="InterPro"/>
</dbReference>
<feature type="modified residue" description="N6-(pyridoxal phosphate)lysine" evidence="6">
    <location>
        <position position="327"/>
    </location>
</feature>
<dbReference type="Gene3D" id="3.90.1150.170">
    <property type="match status" value="2"/>
</dbReference>
<dbReference type="GO" id="GO:0005737">
    <property type="term" value="C:cytoplasm"/>
    <property type="evidence" value="ECO:0007669"/>
    <property type="project" value="TreeGrafter"/>
</dbReference>
<dbReference type="GO" id="GO:0006520">
    <property type="term" value="P:amino acid metabolic process"/>
    <property type="evidence" value="ECO:0007669"/>
    <property type="project" value="InterPro"/>
</dbReference>
<name>A0A366EXH6_9HYPH</name>
<evidence type="ECO:0000256" key="3">
    <source>
        <dbReference type="ARBA" id="ARBA00022793"/>
    </source>
</evidence>
<accession>A0A366EXH6</accession>
<evidence type="ECO:0000256" key="2">
    <source>
        <dbReference type="ARBA" id="ARBA00009533"/>
    </source>
</evidence>
<evidence type="ECO:0000256" key="5">
    <source>
        <dbReference type="ARBA" id="ARBA00023239"/>
    </source>
</evidence>
<keyword evidence="9" id="KW-1185">Reference proteome</keyword>
<comment type="caution">
    <text evidence="8">The sequence shown here is derived from an EMBL/GenBank/DDBJ whole genome shotgun (WGS) entry which is preliminary data.</text>
</comment>
<dbReference type="PROSITE" id="PS00392">
    <property type="entry name" value="DDC_GAD_HDC_YDC"/>
    <property type="match status" value="1"/>
</dbReference>
<dbReference type="InterPro" id="IPR010977">
    <property type="entry name" value="Aromatic_deC"/>
</dbReference>
<evidence type="ECO:0000313" key="8">
    <source>
        <dbReference type="EMBL" id="RBP07103.1"/>
    </source>
</evidence>
<reference evidence="8 9" key="1">
    <citation type="submission" date="2018-06" db="EMBL/GenBank/DDBJ databases">
        <title>Genomic Encyclopedia of Type Strains, Phase IV (KMG-IV): sequencing the most valuable type-strain genomes for metagenomic binning, comparative biology and taxonomic classification.</title>
        <authorList>
            <person name="Goeker M."/>
        </authorList>
    </citation>
    <scope>NUCLEOTIDE SEQUENCE [LARGE SCALE GENOMIC DNA]</scope>
    <source>
        <strain evidence="8 9">DSM 24875</strain>
    </source>
</reference>
<dbReference type="OrthoDB" id="9803665at2"/>
<gene>
    <name evidence="8" type="ORF">DFR50_12933</name>
</gene>
<dbReference type="InterPro" id="IPR015421">
    <property type="entry name" value="PyrdxlP-dep_Trfase_major"/>
</dbReference>
<dbReference type="EMBL" id="QNRK01000029">
    <property type="protein sequence ID" value="RBP07103.1"/>
    <property type="molecule type" value="Genomic_DNA"/>
</dbReference>
<evidence type="ECO:0000256" key="4">
    <source>
        <dbReference type="ARBA" id="ARBA00022898"/>
    </source>
</evidence>
<dbReference type="Proteomes" id="UP000253529">
    <property type="component" value="Unassembled WGS sequence"/>
</dbReference>
<keyword evidence="3" id="KW-0210">Decarboxylase</keyword>
<dbReference type="RefSeq" id="WP_113891475.1">
    <property type="nucleotide sequence ID" value="NZ_QNRK01000029.1"/>
</dbReference>
<dbReference type="Pfam" id="PF00282">
    <property type="entry name" value="Pyridoxal_deC"/>
    <property type="match status" value="1"/>
</dbReference>
<comment type="cofactor">
    <cofactor evidence="1 6 7">
        <name>pyridoxal 5'-phosphate</name>
        <dbReference type="ChEBI" id="CHEBI:597326"/>
    </cofactor>
</comment>
<organism evidence="8 9">
    <name type="scientific">Roseiarcus fermentans</name>
    <dbReference type="NCBI Taxonomy" id="1473586"/>
    <lineage>
        <taxon>Bacteria</taxon>
        <taxon>Pseudomonadati</taxon>
        <taxon>Pseudomonadota</taxon>
        <taxon>Alphaproteobacteria</taxon>
        <taxon>Hyphomicrobiales</taxon>
        <taxon>Roseiarcaceae</taxon>
        <taxon>Roseiarcus</taxon>
    </lineage>
</organism>
<keyword evidence="4 6" id="KW-0663">Pyridoxal phosphate</keyword>
<evidence type="ECO:0000256" key="7">
    <source>
        <dbReference type="RuleBase" id="RU000382"/>
    </source>
</evidence>
<dbReference type="GO" id="GO:0019752">
    <property type="term" value="P:carboxylic acid metabolic process"/>
    <property type="evidence" value="ECO:0007669"/>
    <property type="project" value="InterPro"/>
</dbReference>
<dbReference type="GO" id="GO:0016831">
    <property type="term" value="F:carboxy-lyase activity"/>
    <property type="evidence" value="ECO:0007669"/>
    <property type="project" value="UniProtKB-KW"/>
</dbReference>
<evidence type="ECO:0000256" key="6">
    <source>
        <dbReference type="PIRSR" id="PIRSR602129-50"/>
    </source>
</evidence>
<dbReference type="PANTHER" id="PTHR45677:SF8">
    <property type="entry name" value="CYSTEINE SULFINIC ACID DECARBOXYLASE"/>
    <property type="match status" value="1"/>
</dbReference>
<sequence length="509" mass="54069">MNEASQVCGKAAFEEGRGRAVEWAFLDGTDRSRALFEQALTSALSQIRTGWSRATAPTSGAAFEDLRATFAALEILPEKGLGLDFVSQEAGERIGAHAVSVWHPNYAGHLHPPPMLPSLVAEIFIAATNQSLDSFDQAPAATTIERLLIEWLGTLAGFGASADGVFTTGSTEANMMGLLLARERAATTLAGWSIAADGLPPEAARWRILCSEFAHFSVRKGAHVLGLGDRAVVPVAAPDGSLSGPALAAAIERLLQDGDRPIALALTAGTTDLGSIDRIGECATVARDHGLWVHVDAAVGGALLLSSHARLLDGVHLADSIAFDFHKLLFQAVGCGAFVARDGRALSALSRDIPYLDRIDDAFDPGPNLVGKSLLTSRRFEALKLWMSLRALGRQGVAEIVDATLSNARRAAEAIARSPALELLAEPVTNIVIFRWRSPTADPAEVDRINRMLPSSLWRKQTAVIGRTTYRAAPALKLTMLHPNASLEAIDGLVSAIETGGRELLDAHD</sequence>
<dbReference type="Gene3D" id="3.40.640.10">
    <property type="entry name" value="Type I PLP-dependent aspartate aminotransferase-like (Major domain)"/>
    <property type="match status" value="1"/>
</dbReference>
<evidence type="ECO:0000313" key="9">
    <source>
        <dbReference type="Proteomes" id="UP000253529"/>
    </source>
</evidence>
<dbReference type="PANTHER" id="PTHR45677">
    <property type="entry name" value="GLUTAMATE DECARBOXYLASE-RELATED"/>
    <property type="match status" value="1"/>
</dbReference>
<dbReference type="InterPro" id="IPR015424">
    <property type="entry name" value="PyrdxlP-dep_Trfase"/>
</dbReference>
<dbReference type="PRINTS" id="PR00800">
    <property type="entry name" value="YHDCRBOXLASE"/>
</dbReference>
<dbReference type="SUPFAM" id="SSF53383">
    <property type="entry name" value="PLP-dependent transferases"/>
    <property type="match status" value="1"/>
</dbReference>
<keyword evidence="5 7" id="KW-0456">Lyase</keyword>
<evidence type="ECO:0000256" key="1">
    <source>
        <dbReference type="ARBA" id="ARBA00001933"/>
    </source>
</evidence>
<dbReference type="InterPro" id="IPR021115">
    <property type="entry name" value="Pyridoxal-P_BS"/>
</dbReference>
<comment type="similarity">
    <text evidence="2 7">Belongs to the group II decarboxylase family.</text>
</comment>
<protein>
    <submittedName>
        <fullName evidence="8">L-2,4-diaminobutyrate decarboxylase</fullName>
    </submittedName>
</protein>